<evidence type="ECO:0000256" key="2">
    <source>
        <dbReference type="ARBA" id="ARBA00022771"/>
    </source>
</evidence>
<dbReference type="PANTHER" id="PTHR31992">
    <property type="entry name" value="DOF ZINC FINGER PROTEIN DOF1.4-RELATED"/>
    <property type="match status" value="1"/>
</dbReference>
<dbReference type="GO" id="GO:0008270">
    <property type="term" value="F:zinc ion binding"/>
    <property type="evidence" value="ECO:0007669"/>
    <property type="project" value="UniProtKB-KW"/>
</dbReference>
<dbReference type="EMBL" id="KZ305095">
    <property type="protein sequence ID" value="PIA27437.1"/>
    <property type="molecule type" value="Genomic_DNA"/>
</dbReference>
<dbReference type="InParanoid" id="A0A2G5C9B6"/>
<keyword evidence="2 8" id="KW-0863">Zinc-finger</keyword>
<evidence type="ECO:0000256" key="6">
    <source>
        <dbReference type="ARBA" id="ARBA00023163"/>
    </source>
</evidence>
<dbReference type="STRING" id="218851.A0A2G5C9B6"/>
<evidence type="ECO:0000256" key="9">
    <source>
        <dbReference type="RuleBase" id="RU369094"/>
    </source>
</evidence>
<dbReference type="PANTHER" id="PTHR31992:SF97">
    <property type="entry name" value="DOF ZINC FINGER PROTEIN"/>
    <property type="match status" value="1"/>
</dbReference>
<comment type="function">
    <text evidence="9">Transcription factor that binds specifically to a 5'-AA[AG]G-3' consensus core sequence.</text>
</comment>
<reference evidence="12 13" key="1">
    <citation type="submission" date="2017-09" db="EMBL/GenBank/DDBJ databases">
        <title>WGS assembly of Aquilegia coerulea Goldsmith.</title>
        <authorList>
            <person name="Hodges S."/>
            <person name="Kramer E."/>
            <person name="Nordborg M."/>
            <person name="Tomkins J."/>
            <person name="Borevitz J."/>
            <person name="Derieg N."/>
            <person name="Yan J."/>
            <person name="Mihaltcheva S."/>
            <person name="Hayes R.D."/>
            <person name="Rokhsar D."/>
        </authorList>
    </citation>
    <scope>NUCLEOTIDE SEQUENCE [LARGE SCALE GENOMIC DNA]</scope>
    <source>
        <strain evidence="13">cv. Goldsmith</strain>
    </source>
</reference>
<evidence type="ECO:0000313" key="12">
    <source>
        <dbReference type="EMBL" id="PIA27437.1"/>
    </source>
</evidence>
<keyword evidence="13" id="KW-1185">Reference proteome</keyword>
<feature type="domain" description="Dof-type" evidence="11">
    <location>
        <begin position="50"/>
        <end position="104"/>
    </location>
</feature>
<evidence type="ECO:0000256" key="8">
    <source>
        <dbReference type="PROSITE-ProRule" id="PRU00071"/>
    </source>
</evidence>
<feature type="compositionally biased region" description="Polar residues" evidence="10">
    <location>
        <begin position="117"/>
        <end position="132"/>
    </location>
</feature>
<dbReference type="InterPro" id="IPR045174">
    <property type="entry name" value="Dof"/>
</dbReference>
<comment type="subcellular location">
    <subcellularLocation>
        <location evidence="8 9">Nucleus</location>
    </subcellularLocation>
</comment>
<organism evidence="12 13">
    <name type="scientific">Aquilegia coerulea</name>
    <name type="common">Rocky mountain columbine</name>
    <dbReference type="NCBI Taxonomy" id="218851"/>
    <lineage>
        <taxon>Eukaryota</taxon>
        <taxon>Viridiplantae</taxon>
        <taxon>Streptophyta</taxon>
        <taxon>Embryophyta</taxon>
        <taxon>Tracheophyta</taxon>
        <taxon>Spermatophyta</taxon>
        <taxon>Magnoliopsida</taxon>
        <taxon>Ranunculales</taxon>
        <taxon>Ranunculaceae</taxon>
        <taxon>Thalictroideae</taxon>
        <taxon>Aquilegia</taxon>
    </lineage>
</organism>
<dbReference type="InterPro" id="IPR003851">
    <property type="entry name" value="Znf_Dof"/>
</dbReference>
<evidence type="ECO:0000256" key="1">
    <source>
        <dbReference type="ARBA" id="ARBA00022723"/>
    </source>
</evidence>
<feature type="compositionally biased region" description="Low complexity" evidence="10">
    <location>
        <begin position="107"/>
        <end position="116"/>
    </location>
</feature>
<keyword evidence="4 9" id="KW-0805">Transcription regulation</keyword>
<protein>
    <recommendedName>
        <fullName evidence="9">Dof zinc finger protein</fullName>
    </recommendedName>
</protein>
<evidence type="ECO:0000256" key="5">
    <source>
        <dbReference type="ARBA" id="ARBA00023125"/>
    </source>
</evidence>
<keyword evidence="5 8" id="KW-0238">DNA-binding</keyword>
<keyword evidence="6 9" id="KW-0804">Transcription</keyword>
<evidence type="ECO:0000256" key="3">
    <source>
        <dbReference type="ARBA" id="ARBA00022833"/>
    </source>
</evidence>
<evidence type="ECO:0000256" key="10">
    <source>
        <dbReference type="SAM" id="MobiDB-lite"/>
    </source>
</evidence>
<dbReference type="PROSITE" id="PS01361">
    <property type="entry name" value="ZF_DOF_1"/>
    <property type="match status" value="1"/>
</dbReference>
<keyword evidence="7 8" id="KW-0539">Nucleus</keyword>
<accession>A0A2G5C9B6</accession>
<dbReference type="AlphaFoldDB" id="A0A2G5C9B6"/>
<keyword evidence="3 9" id="KW-0862">Zinc</keyword>
<dbReference type="GO" id="GO:0003677">
    <property type="term" value="F:DNA binding"/>
    <property type="evidence" value="ECO:0007669"/>
    <property type="project" value="UniProtKB-UniRule"/>
</dbReference>
<dbReference type="GO" id="GO:0003700">
    <property type="term" value="F:DNA-binding transcription factor activity"/>
    <property type="evidence" value="ECO:0007669"/>
    <property type="project" value="UniProtKB-UniRule"/>
</dbReference>
<proteinExistence type="predicted"/>
<dbReference type="GO" id="GO:0005634">
    <property type="term" value="C:nucleus"/>
    <property type="evidence" value="ECO:0007669"/>
    <property type="project" value="UniProtKB-SubCell"/>
</dbReference>
<evidence type="ECO:0000256" key="7">
    <source>
        <dbReference type="ARBA" id="ARBA00023242"/>
    </source>
</evidence>
<evidence type="ECO:0000313" key="13">
    <source>
        <dbReference type="Proteomes" id="UP000230069"/>
    </source>
</evidence>
<name>A0A2G5C9B6_AQUCA</name>
<evidence type="ECO:0000259" key="11">
    <source>
        <dbReference type="PROSITE" id="PS50884"/>
    </source>
</evidence>
<feature type="region of interest" description="Disordered" evidence="10">
    <location>
        <begin position="88"/>
        <end position="141"/>
    </location>
</feature>
<evidence type="ECO:0000256" key="4">
    <source>
        <dbReference type="ARBA" id="ARBA00023015"/>
    </source>
</evidence>
<dbReference type="PROSITE" id="PS50884">
    <property type="entry name" value="ZF_DOF_2"/>
    <property type="match status" value="1"/>
</dbReference>
<gene>
    <name evidence="12" type="ORF">AQUCO_07800053v1</name>
</gene>
<dbReference type="Pfam" id="PF02701">
    <property type="entry name" value="Zn_ribbon_Dof"/>
    <property type="match status" value="1"/>
</dbReference>
<dbReference type="Proteomes" id="UP000230069">
    <property type="component" value="Unassembled WGS sequence"/>
</dbReference>
<dbReference type="OrthoDB" id="1927254at2759"/>
<keyword evidence="1 9" id="KW-0479">Metal-binding</keyword>
<sequence length="281" mass="31599">MGLSSKQVSGEGFDWAKNIMQAGALELPNIVTPVRQQQQQQQQQQSVPPLKCPRCESTNTKFCYYNNYNRSQPRHFCKSCRRHWTKGGTLRNVPVGGGRKNKRLKTSHSSSTNTTNKDINTSQGSKITKGSIQSQEQVHQQQLPLEYNDQKKFSEILYQSLLQPTSSLLPTSHHLDYINNNLLVSTLPMDSLLPLPNHPSTTLSSFSTNPSSMLSSFDARFQFPNVLNYTDEGKPSDNLTTITTTTATTMTPPVQWQVPAATNGVMDSPNFWNWEDLNTFN</sequence>